<dbReference type="EC" id="6.4.1.1" evidence="3 11"/>
<dbReference type="SUPFAM" id="SSF51569">
    <property type="entry name" value="Aldolase"/>
    <property type="match status" value="1"/>
</dbReference>
<evidence type="ECO:0000259" key="15">
    <source>
        <dbReference type="PROSITE" id="PS50979"/>
    </source>
</evidence>
<dbReference type="PROSITE" id="PS50991">
    <property type="entry name" value="PYR_CT"/>
    <property type="match status" value="1"/>
</dbReference>
<dbReference type="SUPFAM" id="SSF51230">
    <property type="entry name" value="Single hybrid motif"/>
    <property type="match status" value="1"/>
</dbReference>
<dbReference type="PIRSF" id="PIRSF001594">
    <property type="entry name" value="Pyruv_carbox"/>
    <property type="match status" value="1"/>
</dbReference>
<dbReference type="InterPro" id="IPR011054">
    <property type="entry name" value="Rudment_hybrid_motif"/>
</dbReference>
<organism evidence="17 18">
    <name type="scientific">Propioniciclava soli</name>
    <dbReference type="NCBI Taxonomy" id="2775081"/>
    <lineage>
        <taxon>Bacteria</taxon>
        <taxon>Bacillati</taxon>
        <taxon>Actinomycetota</taxon>
        <taxon>Actinomycetes</taxon>
        <taxon>Propionibacteriales</taxon>
        <taxon>Propionibacteriaceae</taxon>
        <taxon>Propioniciclava</taxon>
    </lineage>
</organism>
<dbReference type="InterPro" id="IPR005930">
    <property type="entry name" value="Pyruv_COase"/>
</dbReference>
<dbReference type="CDD" id="cd07937">
    <property type="entry name" value="DRE_TIM_PC_TC_5S"/>
    <property type="match status" value="1"/>
</dbReference>
<evidence type="ECO:0000256" key="5">
    <source>
        <dbReference type="ARBA" id="ARBA00022598"/>
    </source>
</evidence>
<dbReference type="InterPro" id="IPR011764">
    <property type="entry name" value="Biotin_carboxylation_dom"/>
</dbReference>
<dbReference type="SMART" id="SM00878">
    <property type="entry name" value="Biotin_carb_C"/>
    <property type="match status" value="1"/>
</dbReference>
<dbReference type="Pfam" id="PF02786">
    <property type="entry name" value="CPSase_L_D2"/>
    <property type="match status" value="2"/>
</dbReference>
<keyword evidence="6" id="KW-0479">Metal-binding</keyword>
<dbReference type="Pfam" id="PF00364">
    <property type="entry name" value="Biotin_lipoyl"/>
    <property type="match status" value="1"/>
</dbReference>
<evidence type="ECO:0000256" key="1">
    <source>
        <dbReference type="ARBA" id="ARBA00001953"/>
    </source>
</evidence>
<keyword evidence="7 11" id="KW-0547">Nucleotide-binding</keyword>
<feature type="domain" description="Biotin carboxylation" evidence="15">
    <location>
        <begin position="1"/>
        <end position="495"/>
    </location>
</feature>
<dbReference type="InterPro" id="IPR005479">
    <property type="entry name" value="CPAse_ATP-bd"/>
</dbReference>
<comment type="pathway">
    <text evidence="2">Carbohydrate biosynthesis; gluconeogenesis.</text>
</comment>
<accession>A0ABZ3C7B6</accession>
<dbReference type="SUPFAM" id="SSF89000">
    <property type="entry name" value="post-HMGL domain-like"/>
    <property type="match status" value="1"/>
</dbReference>
<feature type="domain" description="Lipoyl-binding" evidence="13">
    <location>
        <begin position="1093"/>
        <end position="1170"/>
    </location>
</feature>
<feature type="region of interest" description="Disordered" evidence="12">
    <location>
        <begin position="282"/>
        <end position="324"/>
    </location>
</feature>
<dbReference type="InterPro" id="IPR003379">
    <property type="entry name" value="Carboxylase_cons_dom"/>
</dbReference>
<dbReference type="InterPro" id="IPR001882">
    <property type="entry name" value="Biotin_BS"/>
</dbReference>
<evidence type="ECO:0000259" key="13">
    <source>
        <dbReference type="PROSITE" id="PS50968"/>
    </source>
</evidence>
<evidence type="ECO:0000256" key="3">
    <source>
        <dbReference type="ARBA" id="ARBA00013057"/>
    </source>
</evidence>
<dbReference type="EMBL" id="CP115965">
    <property type="protein sequence ID" value="WZW98677.1"/>
    <property type="molecule type" value="Genomic_DNA"/>
</dbReference>
<keyword evidence="5 11" id="KW-0436">Ligase</keyword>
<keyword evidence="4" id="KW-0312">Gluconeogenesis</keyword>
<dbReference type="SUPFAM" id="SSF56059">
    <property type="entry name" value="Glutathione synthetase ATP-binding domain-like"/>
    <property type="match status" value="1"/>
</dbReference>
<dbReference type="Pfam" id="PF02785">
    <property type="entry name" value="Biotin_carb_C"/>
    <property type="match status" value="1"/>
</dbReference>
<dbReference type="RefSeq" id="WP_342372662.1">
    <property type="nucleotide sequence ID" value="NZ_CP115965.1"/>
</dbReference>
<evidence type="ECO:0000256" key="6">
    <source>
        <dbReference type="ARBA" id="ARBA00022723"/>
    </source>
</evidence>
<dbReference type="Gene3D" id="3.20.20.70">
    <property type="entry name" value="Aldolase class I"/>
    <property type="match status" value="1"/>
</dbReference>
<dbReference type="PROSITE" id="PS00188">
    <property type="entry name" value="BIOTIN"/>
    <property type="match status" value="1"/>
</dbReference>
<evidence type="ECO:0000256" key="12">
    <source>
        <dbReference type="SAM" id="MobiDB-lite"/>
    </source>
</evidence>
<reference evidence="17 18" key="1">
    <citation type="journal article" date="2023" name="Environ Microbiome">
        <title>A coral-associated actinobacterium mitigates coral bleaching under heat stress.</title>
        <authorList>
            <person name="Li J."/>
            <person name="Zou Y."/>
            <person name="Li Q."/>
            <person name="Zhang J."/>
            <person name="Bourne D.G."/>
            <person name="Lyu Y."/>
            <person name="Liu C."/>
            <person name="Zhang S."/>
        </authorList>
    </citation>
    <scope>NUCLEOTIDE SEQUENCE [LARGE SCALE GENOMIC DNA]</scope>
    <source>
        <strain evidence="17 18">SCSIO 13291</strain>
    </source>
</reference>
<comment type="catalytic activity">
    <reaction evidence="11">
        <text>hydrogencarbonate + pyruvate + ATP = oxaloacetate + ADP + phosphate + H(+)</text>
        <dbReference type="Rhea" id="RHEA:20844"/>
        <dbReference type="ChEBI" id="CHEBI:15361"/>
        <dbReference type="ChEBI" id="CHEBI:15378"/>
        <dbReference type="ChEBI" id="CHEBI:16452"/>
        <dbReference type="ChEBI" id="CHEBI:17544"/>
        <dbReference type="ChEBI" id="CHEBI:30616"/>
        <dbReference type="ChEBI" id="CHEBI:43474"/>
        <dbReference type="ChEBI" id="CHEBI:456216"/>
        <dbReference type="EC" id="6.4.1.1"/>
    </reaction>
</comment>
<dbReference type="Pfam" id="PF00682">
    <property type="entry name" value="HMGL-like"/>
    <property type="match status" value="1"/>
</dbReference>
<dbReference type="InterPro" id="IPR011053">
    <property type="entry name" value="Single_hybrid_motif"/>
</dbReference>
<feature type="domain" description="Pyruvate carboxyltransferase" evidence="16">
    <location>
        <begin position="570"/>
        <end position="839"/>
    </location>
</feature>
<keyword evidence="9 11" id="KW-0092">Biotin</keyword>
<dbReference type="PANTHER" id="PTHR43778">
    <property type="entry name" value="PYRUVATE CARBOXYLASE"/>
    <property type="match status" value="1"/>
</dbReference>
<dbReference type="PROSITE" id="PS50979">
    <property type="entry name" value="BC"/>
    <property type="match status" value="1"/>
</dbReference>
<dbReference type="NCBIfam" id="NF009554">
    <property type="entry name" value="PRK12999.1"/>
    <property type="match status" value="1"/>
</dbReference>
<proteinExistence type="predicted"/>
<evidence type="ECO:0000259" key="14">
    <source>
        <dbReference type="PROSITE" id="PS50975"/>
    </source>
</evidence>
<evidence type="ECO:0000256" key="11">
    <source>
        <dbReference type="PIRNR" id="PIRNR001594"/>
    </source>
</evidence>
<keyword evidence="18" id="KW-1185">Reference proteome</keyword>
<dbReference type="Gene3D" id="3.30.470.20">
    <property type="entry name" value="ATP-grasp fold, B domain"/>
    <property type="match status" value="2"/>
</dbReference>
<dbReference type="Pfam" id="PF02436">
    <property type="entry name" value="PYC_OADA"/>
    <property type="match status" value="1"/>
</dbReference>
<dbReference type="PROSITE" id="PS50968">
    <property type="entry name" value="BIOTINYL_LIPOYL"/>
    <property type="match status" value="1"/>
</dbReference>
<dbReference type="NCBIfam" id="NF006761">
    <property type="entry name" value="PRK09282.1"/>
    <property type="match status" value="1"/>
</dbReference>
<evidence type="ECO:0000313" key="17">
    <source>
        <dbReference type="EMBL" id="WZW98677.1"/>
    </source>
</evidence>
<dbReference type="InterPro" id="IPR011761">
    <property type="entry name" value="ATP-grasp"/>
</dbReference>
<comment type="function">
    <text evidence="11">Catalyzes a 2-step reaction, involving the ATP-dependent carboxylation of the covalently attached biotin in the first step and the transfer of the carboxyl group to pyruvate in the second.</text>
</comment>
<dbReference type="InterPro" id="IPR000891">
    <property type="entry name" value="PYR_CT"/>
</dbReference>
<dbReference type="PROSITE" id="PS50975">
    <property type="entry name" value="ATP_GRASP"/>
    <property type="match status" value="1"/>
</dbReference>
<dbReference type="SUPFAM" id="SSF51246">
    <property type="entry name" value="Rudiment single hybrid motif"/>
    <property type="match status" value="1"/>
</dbReference>
<evidence type="ECO:0000256" key="9">
    <source>
        <dbReference type="ARBA" id="ARBA00023267"/>
    </source>
</evidence>
<evidence type="ECO:0000256" key="4">
    <source>
        <dbReference type="ARBA" id="ARBA00022432"/>
    </source>
</evidence>
<sequence>MFRKILVANRGEIAVRAFRAATELGVKTVAVFPYEDRLAEYRLKADESYEIGERGHPVRAYLDIEGIIAAARQAQADAIYPGYGFLSENAELAQRCADEGITFIGPSADVLRLTGNKASAIAAAREAGLPVLRGADPSEDVDTLVQAAEGIGFPVFVKAVAGGGGRGMRRVDEPGALRSALAEAMREADAAFGDARVYLEEAVDRPRHIEVQILADAGGEVIHLYERDCSVQRRHQKVVELAPAPNLDPELRDRICADAVRFARHIGYTNAGTVEFLLAAGEAPGSDGGRRHTAPDDGGRLGGEASDGGRRQTAPDDGGRWGGGAPQRYVFIEMNPRIQVEHTVTEEVTDVDLVSSQMRIAAGETLADLGLSQDSIAVRGAALQCRVTTEDPANGFRPDTGVIGVYRTPGGAGVRLDGGTVFAGAEIGAHFDSMLVKLTCRGRDFPAAAARAARALAEFRIRGVSTNIGFLRGVLADPDFQAGRATTSFIEERPHLLRPHESADRGTKLLQFLAERTVNKPFGDPRTPLVARTKLPAVDLDAAPPAGSRQQLLELGPAGFARALREQAAVGVTDTTFRDAHQSLLATRVRTRDLSNVAPYVARLLPELFSVEAWGGATYDVALRFLNEDPWERLATLHELLPNLPIQMLLRGRNTVGYTPYPLAVTNAFVAEAAATGVDIFRIFDALNNVDQIRPAIEAVLETDHGVAEAALCYTGNMTSPGEKLYTLDYYLRLAEEFVAAGAHMLAIKDMAGLLRAPAAAKLVTALRENFDLPVHLHTHDTAGGQLGTLLAAIDAGVDAVDVASAAWAGTTSQVSMSALIAATDDTERATGLSLAAAQDLEPYFEAVRVLYGPFESGLPGPTGRVYRHEIPGGQLSNLRQQAMSLGLGERFEAVEDMYAAANAMLGNIVKVTPSSKVVGDLALALVGQNIDPAEFEADPQRFDIPDSVIGFLNGDLGDPPGGWPEPFRSKALEGRRTKPPETELGEDDAAALASDPRGTLNRLLFPGPTKDYLAATEEYSDLSVLTTRQFLHGLEPGLEHDVPIERGKTLLMSLTAIGDADERGLRPVLATINGQLRQVLVRDASVSSDAVAAERANPANAGEVPAPFSGVVTLTVEVGDEVAAGDQVASIEAMKMEAAITAPVAGKVERVALQHSQAVEGGDLLLVIS</sequence>
<dbReference type="InterPro" id="IPR016185">
    <property type="entry name" value="PreATP-grasp_dom_sf"/>
</dbReference>
<evidence type="ECO:0000256" key="8">
    <source>
        <dbReference type="ARBA" id="ARBA00022840"/>
    </source>
</evidence>
<feature type="compositionally biased region" description="Basic and acidic residues" evidence="12">
    <location>
        <begin position="307"/>
        <end position="319"/>
    </location>
</feature>
<dbReference type="InterPro" id="IPR000089">
    <property type="entry name" value="Biotin_lipoyl"/>
</dbReference>
<keyword evidence="17" id="KW-0670">Pyruvate</keyword>
<dbReference type="Gene3D" id="2.40.50.100">
    <property type="match status" value="1"/>
</dbReference>
<feature type="region of interest" description="Disordered" evidence="12">
    <location>
        <begin position="973"/>
        <end position="993"/>
    </location>
</feature>
<evidence type="ECO:0000313" key="18">
    <source>
        <dbReference type="Proteomes" id="UP001434337"/>
    </source>
</evidence>
<evidence type="ECO:0000259" key="16">
    <source>
        <dbReference type="PROSITE" id="PS50991"/>
    </source>
</evidence>
<dbReference type="InterPro" id="IPR013785">
    <property type="entry name" value="Aldolase_TIM"/>
</dbReference>
<dbReference type="PROSITE" id="PS00867">
    <property type="entry name" value="CPSASE_2"/>
    <property type="match status" value="1"/>
</dbReference>
<feature type="domain" description="ATP-grasp" evidence="14">
    <location>
        <begin position="121"/>
        <end position="362"/>
    </location>
</feature>
<feature type="compositionally biased region" description="Basic and acidic residues" evidence="12">
    <location>
        <begin position="973"/>
        <end position="982"/>
    </location>
</feature>
<dbReference type="Proteomes" id="UP001434337">
    <property type="component" value="Chromosome"/>
</dbReference>
<dbReference type="InterPro" id="IPR005481">
    <property type="entry name" value="BC-like_N"/>
</dbReference>
<dbReference type="PANTHER" id="PTHR43778:SF2">
    <property type="entry name" value="PYRUVATE CARBOXYLASE, MITOCHONDRIAL"/>
    <property type="match status" value="1"/>
</dbReference>
<dbReference type="InterPro" id="IPR005482">
    <property type="entry name" value="Biotin_COase_C"/>
</dbReference>
<gene>
    <name evidence="17" type="ORF">PCC79_00270</name>
</gene>
<evidence type="ECO:0000256" key="10">
    <source>
        <dbReference type="ARBA" id="ARBA00023268"/>
    </source>
</evidence>
<evidence type="ECO:0000256" key="2">
    <source>
        <dbReference type="ARBA" id="ARBA00004742"/>
    </source>
</evidence>
<dbReference type="InterPro" id="IPR055268">
    <property type="entry name" value="PCB-like"/>
</dbReference>
<keyword evidence="10" id="KW-0511">Multifunctional enzyme</keyword>
<evidence type="ECO:0000256" key="7">
    <source>
        <dbReference type="ARBA" id="ARBA00022741"/>
    </source>
</evidence>
<keyword evidence="8 11" id="KW-0067">ATP-binding</keyword>
<dbReference type="Pfam" id="PF00289">
    <property type="entry name" value="Biotin_carb_N"/>
    <property type="match status" value="1"/>
</dbReference>
<dbReference type="SUPFAM" id="SSF52440">
    <property type="entry name" value="PreATP-grasp domain"/>
    <property type="match status" value="1"/>
</dbReference>
<protein>
    <recommendedName>
        <fullName evidence="3 11">Pyruvate carboxylase</fullName>
        <ecNumber evidence="3 11">6.4.1.1</ecNumber>
    </recommendedName>
</protein>
<name>A0ABZ3C7B6_9ACTN</name>
<feature type="compositionally biased region" description="Basic and acidic residues" evidence="12">
    <location>
        <begin position="288"/>
        <end position="299"/>
    </location>
</feature>
<dbReference type="CDD" id="cd06850">
    <property type="entry name" value="biotinyl_domain"/>
    <property type="match status" value="1"/>
</dbReference>
<comment type="cofactor">
    <cofactor evidence="1 11">
        <name>biotin</name>
        <dbReference type="ChEBI" id="CHEBI:57586"/>
    </cofactor>
</comment>
<dbReference type="GO" id="GO:0004736">
    <property type="term" value="F:pyruvate carboxylase activity"/>
    <property type="evidence" value="ECO:0007669"/>
    <property type="project" value="UniProtKB-EC"/>
</dbReference>